<dbReference type="Proteomes" id="UP000243876">
    <property type="component" value="Unassembled WGS sequence"/>
</dbReference>
<gene>
    <name evidence="1" type="primary">SPOSA6832_04244</name>
</gene>
<dbReference type="EMBL" id="CENE01000026">
    <property type="protein sequence ID" value="CEQ42430.1"/>
    <property type="molecule type" value="Genomic_DNA"/>
</dbReference>
<dbReference type="PANTHER" id="PTHR28630:SF3">
    <property type="entry name" value="PEROXIREDOXIN-LIKE 2C"/>
    <property type="match status" value="1"/>
</dbReference>
<dbReference type="Pfam" id="PF13911">
    <property type="entry name" value="AhpC-TSA_2"/>
    <property type="match status" value="1"/>
</dbReference>
<dbReference type="PANTHER" id="PTHR28630">
    <property type="match status" value="1"/>
</dbReference>
<dbReference type="InterPro" id="IPR032801">
    <property type="entry name" value="PXL2A/B/C"/>
</dbReference>
<dbReference type="OrthoDB" id="40334at2759"/>
<name>A0A0D6ES75_SPOSA</name>
<organism evidence="1 2">
    <name type="scientific">Sporidiobolus salmonicolor</name>
    <name type="common">Yeast-like fungus</name>
    <name type="synonym">Sporobolomyces salmonicolor</name>
    <dbReference type="NCBI Taxonomy" id="5005"/>
    <lineage>
        <taxon>Eukaryota</taxon>
        <taxon>Fungi</taxon>
        <taxon>Dikarya</taxon>
        <taxon>Basidiomycota</taxon>
        <taxon>Pucciniomycotina</taxon>
        <taxon>Microbotryomycetes</taxon>
        <taxon>Sporidiobolales</taxon>
        <taxon>Sporidiobolaceae</taxon>
        <taxon>Sporobolomyces</taxon>
    </lineage>
</organism>
<evidence type="ECO:0000313" key="1">
    <source>
        <dbReference type="EMBL" id="CEQ42430.1"/>
    </source>
</evidence>
<protein>
    <submittedName>
        <fullName evidence="1">SPOSA6832_04244-mRNA-1:cds</fullName>
    </submittedName>
</protein>
<keyword evidence="2" id="KW-1185">Reference proteome</keyword>
<sequence length="175" mass="19129">MRSFPPLSQDYISYLSSKLSPATLEQQNAKLSIIGCGDWELIQPYKELLGVPWEFYADPGKKSYEALGMTLRTLDMGKEAPEYMKKGMLGNIFSSILLRLPKDTRKQGAFKMGGIGRRNAGDIKQLGGEFVFDSNNVAVYTHRMENTRGHAPLAELFSAIGLPYDASTAGGAGAA</sequence>
<reference evidence="2" key="1">
    <citation type="submission" date="2015-02" db="EMBL/GenBank/DDBJ databases">
        <authorList>
            <person name="Gon?alves P."/>
        </authorList>
    </citation>
    <scope>NUCLEOTIDE SEQUENCE [LARGE SCALE GENOMIC DNA]</scope>
</reference>
<dbReference type="AlphaFoldDB" id="A0A0D6ES75"/>
<accession>A0A0D6ES75</accession>
<evidence type="ECO:0000313" key="2">
    <source>
        <dbReference type="Proteomes" id="UP000243876"/>
    </source>
</evidence>
<proteinExistence type="predicted"/>